<dbReference type="InterPro" id="IPR011989">
    <property type="entry name" value="ARM-like"/>
</dbReference>
<evidence type="ECO:0000313" key="2">
    <source>
        <dbReference type="Proteomes" id="UP001175228"/>
    </source>
</evidence>
<comment type="caution">
    <text evidence="1">The sequence shown here is derived from an EMBL/GenBank/DDBJ whole genome shotgun (WGS) entry which is preliminary data.</text>
</comment>
<name>A0AA39PPC0_9AGAR</name>
<dbReference type="SUPFAM" id="SSF48371">
    <property type="entry name" value="ARM repeat"/>
    <property type="match status" value="1"/>
</dbReference>
<dbReference type="InterPro" id="IPR016024">
    <property type="entry name" value="ARM-type_fold"/>
</dbReference>
<reference evidence="1" key="1">
    <citation type="submission" date="2023-06" db="EMBL/GenBank/DDBJ databases">
        <authorList>
            <consortium name="Lawrence Berkeley National Laboratory"/>
            <person name="Ahrendt S."/>
            <person name="Sahu N."/>
            <person name="Indic B."/>
            <person name="Wong-Bajracharya J."/>
            <person name="Merenyi Z."/>
            <person name="Ke H.-M."/>
            <person name="Monk M."/>
            <person name="Kocsube S."/>
            <person name="Drula E."/>
            <person name="Lipzen A."/>
            <person name="Balint B."/>
            <person name="Henrissat B."/>
            <person name="Andreopoulos B."/>
            <person name="Martin F.M."/>
            <person name="Harder C.B."/>
            <person name="Rigling D."/>
            <person name="Ford K.L."/>
            <person name="Foster G.D."/>
            <person name="Pangilinan J."/>
            <person name="Papanicolaou A."/>
            <person name="Barry K."/>
            <person name="LaButti K."/>
            <person name="Viragh M."/>
            <person name="Koriabine M."/>
            <person name="Yan M."/>
            <person name="Riley R."/>
            <person name="Champramary S."/>
            <person name="Plett K.L."/>
            <person name="Tsai I.J."/>
            <person name="Slot J."/>
            <person name="Sipos G."/>
            <person name="Plett J."/>
            <person name="Nagy L.G."/>
            <person name="Grigoriev I.V."/>
        </authorList>
    </citation>
    <scope>NUCLEOTIDE SEQUENCE</scope>
    <source>
        <strain evidence="1">HWK02</strain>
    </source>
</reference>
<dbReference type="AlphaFoldDB" id="A0AA39PPC0"/>
<protein>
    <submittedName>
        <fullName evidence="1">Uncharacterized protein</fullName>
    </submittedName>
</protein>
<evidence type="ECO:0000313" key="1">
    <source>
        <dbReference type="EMBL" id="KAK0488042.1"/>
    </source>
</evidence>
<keyword evidence="2" id="KW-1185">Reference proteome</keyword>
<organism evidence="1 2">
    <name type="scientific">Armillaria luteobubalina</name>
    <dbReference type="NCBI Taxonomy" id="153913"/>
    <lineage>
        <taxon>Eukaryota</taxon>
        <taxon>Fungi</taxon>
        <taxon>Dikarya</taxon>
        <taxon>Basidiomycota</taxon>
        <taxon>Agaricomycotina</taxon>
        <taxon>Agaricomycetes</taxon>
        <taxon>Agaricomycetidae</taxon>
        <taxon>Agaricales</taxon>
        <taxon>Marasmiineae</taxon>
        <taxon>Physalacriaceae</taxon>
        <taxon>Armillaria</taxon>
    </lineage>
</organism>
<accession>A0AA39PPC0</accession>
<dbReference type="EMBL" id="JAUEPU010000042">
    <property type="protein sequence ID" value="KAK0488042.1"/>
    <property type="molecule type" value="Genomic_DNA"/>
</dbReference>
<dbReference type="Gene3D" id="1.25.10.10">
    <property type="entry name" value="Leucine-rich Repeat Variant"/>
    <property type="match status" value="1"/>
</dbReference>
<sequence length="499" mass="57267">MDLLEHSVAQVAMRELQSLRSNDVDKRDIIQQVVLLKSLLFMALFRKGSHKILEIIQDFVDMLSDEDDRITAGKHHRQILEDPDVVIRLKSLLLGKSEGAHHASVQCLSQLILKPEDGDKHKADQINIYHNDTEPWEKHLLEARSILSEQPDIWIKTLYNLLASEDQGEERLDASCLSRLVKIDSIRDDFLKNRVQVYTKVASTSSEETSRSSTYGVSTWRHVDMYKSYSLITQGVILDVIYLDWSLKMLCHLMRMIKSKNSKSKRAGVLCLSESFMQFKQKRVIQVLVHILCIDRWLDVGHCITLLQKITSGDSSMDLIKEIINALVAISTNGANLYRTQCFFHAIYGLSEIHEANPVLAPDASVMKTIMKAMTYPHSRPKAAKFLKSIAMTGWPWRILSSLTILRMSQDKARMMLFNEKIVEKILNLLVAFKDKPESGEWLQFHSLKYDDLLLKILSHLVTFDDSQRQIHSNMNLQEKLQWFITVPESESSSSDVSQ</sequence>
<dbReference type="Proteomes" id="UP001175228">
    <property type="component" value="Unassembled WGS sequence"/>
</dbReference>
<proteinExistence type="predicted"/>
<gene>
    <name evidence="1" type="ORF">EDD18DRAFT_1110656</name>
</gene>